<name>S0FYN7_RUMCE</name>
<protein>
    <recommendedName>
        <fullName evidence="3">DUF3502 domain-containing protein</fullName>
    </recommendedName>
</protein>
<feature type="compositionally biased region" description="Polar residues" evidence="1">
    <location>
        <begin position="31"/>
        <end position="44"/>
    </location>
</feature>
<dbReference type="InterPro" id="IPR050490">
    <property type="entry name" value="Bact_solute-bd_prot1"/>
</dbReference>
<evidence type="ECO:0000259" key="3">
    <source>
        <dbReference type="Pfam" id="PF12010"/>
    </source>
</evidence>
<dbReference type="InterPro" id="IPR022627">
    <property type="entry name" value="DUF3502"/>
</dbReference>
<comment type="caution">
    <text evidence="4">The sequence shown here is derived from an EMBL/GenBank/DDBJ whole genome shotgun (WGS) entry which is preliminary data.</text>
</comment>
<feature type="region of interest" description="Disordered" evidence="1">
    <location>
        <begin position="30"/>
        <end position="50"/>
    </location>
</feature>
<sequence>MKKVLVKMLAVTVALMIFSSMLAGCGGSGGTARNSGSQTSSVTGSDAGGSTAETLEPVNLRFYFPGDKKSAADEVWNALAEKFKDKLNCTYEVNWIAFGDYKDKLMVMAASGDDWDMNYDGPWQAYTQMQNKGAYMDISQLLPKYAPDLYKKYQETGTLRPATVGDKVVALPWTLSGSLRPWFDWRFDAAEKAGIKIEQNSVKTIEDIDTVVHEFKKAYPDQTILALGQNNLNQVFQVTLLRDGLMDAEFHNFYYDVNGDVSKLIPIEQTETFRDTVKIIRKWVEDGIISKDEMTDKMYEQDKWDNGKTLCRVITHEWSLATEPFKDPAFTKDYSELYPENKFFNRTPLGNTMCVNRNAKNPERALMWMNMMETNQEFYDMVFYGIEGKTYVLDGKTAKYPNGMTSANSNYMDWPGQWTLWKPQFMRPDATYGEGFWQREADYAKNPVNIDNPVDGIFYNTDSIKNEISRRDQIFQEFGRPLIYGLVKAENIDRAVDEYIQKQKDAGLDKILAECHKQLDSFKASRK</sequence>
<dbReference type="PANTHER" id="PTHR43649:SF17">
    <property type="entry name" value="ABC TRANSPORTER SOLUTE BINDING PROTEIN-SUGAR TRANSPORT"/>
    <property type="match status" value="1"/>
</dbReference>
<dbReference type="PATRIC" id="fig|1195236.3.peg.541"/>
<feature type="chain" id="PRO_5038987401" description="DUF3502 domain-containing protein" evidence="2">
    <location>
        <begin position="24"/>
        <end position="527"/>
    </location>
</feature>
<dbReference type="STRING" id="1195236.CTER_0237"/>
<dbReference type="PANTHER" id="PTHR43649">
    <property type="entry name" value="ARABINOSE-BINDING PROTEIN-RELATED"/>
    <property type="match status" value="1"/>
</dbReference>
<dbReference type="Gene3D" id="3.40.190.10">
    <property type="entry name" value="Periplasmic binding protein-like II"/>
    <property type="match status" value="2"/>
</dbReference>
<evidence type="ECO:0000256" key="2">
    <source>
        <dbReference type="SAM" id="SignalP"/>
    </source>
</evidence>
<dbReference type="EMBL" id="AORV01000015">
    <property type="protein sequence ID" value="EMS73713.1"/>
    <property type="molecule type" value="Genomic_DNA"/>
</dbReference>
<dbReference type="eggNOG" id="COG1653">
    <property type="taxonomic scope" value="Bacteria"/>
</dbReference>
<proteinExistence type="predicted"/>
<feature type="signal peptide" evidence="2">
    <location>
        <begin position="1"/>
        <end position="23"/>
    </location>
</feature>
<dbReference type="SUPFAM" id="SSF53850">
    <property type="entry name" value="Periplasmic binding protein-like II"/>
    <property type="match status" value="1"/>
</dbReference>
<evidence type="ECO:0000256" key="1">
    <source>
        <dbReference type="SAM" id="MobiDB-lite"/>
    </source>
</evidence>
<dbReference type="RefSeq" id="WP_004623483.1">
    <property type="nucleotide sequence ID" value="NZ_AORV01000015.1"/>
</dbReference>
<feature type="domain" description="DUF3502" evidence="3">
    <location>
        <begin position="458"/>
        <end position="524"/>
    </location>
</feature>
<dbReference type="PROSITE" id="PS51257">
    <property type="entry name" value="PROKAR_LIPOPROTEIN"/>
    <property type="match status" value="1"/>
</dbReference>
<accession>S0FYN7</accession>
<gene>
    <name evidence="4" type="ORF">CTER_0237</name>
</gene>
<reference evidence="4 5" key="1">
    <citation type="journal article" date="2013" name="Genome Announc.">
        <title>Draft Genome Sequence of the Cellulolytic, Mesophilic, Anaerobic Bacterium Clostridium termitidis Strain CT1112 (DSM 5398).</title>
        <authorList>
            <person name="Lal S."/>
            <person name="Ramachandran U."/>
            <person name="Zhang X."/>
            <person name="Munir R."/>
            <person name="Sparling R."/>
            <person name="Levin D.B."/>
        </authorList>
    </citation>
    <scope>NUCLEOTIDE SEQUENCE [LARGE SCALE GENOMIC DNA]</scope>
    <source>
        <strain evidence="4 5">CT1112</strain>
    </source>
</reference>
<dbReference type="Proteomes" id="UP000014155">
    <property type="component" value="Unassembled WGS sequence"/>
</dbReference>
<keyword evidence="2" id="KW-0732">Signal</keyword>
<keyword evidence="5" id="KW-1185">Reference proteome</keyword>
<dbReference type="Pfam" id="PF12010">
    <property type="entry name" value="DUF3502"/>
    <property type="match status" value="1"/>
</dbReference>
<evidence type="ECO:0000313" key="5">
    <source>
        <dbReference type="Proteomes" id="UP000014155"/>
    </source>
</evidence>
<dbReference type="AlphaFoldDB" id="S0FYN7"/>
<organism evidence="4 5">
    <name type="scientific">Ruminiclostridium cellobioparum subsp. termitidis CT1112</name>
    <dbReference type="NCBI Taxonomy" id="1195236"/>
    <lineage>
        <taxon>Bacteria</taxon>
        <taxon>Bacillati</taxon>
        <taxon>Bacillota</taxon>
        <taxon>Clostridia</taxon>
        <taxon>Eubacteriales</taxon>
        <taxon>Oscillospiraceae</taxon>
        <taxon>Ruminiclostridium</taxon>
    </lineage>
</organism>
<evidence type="ECO:0000313" key="4">
    <source>
        <dbReference type="EMBL" id="EMS73713.1"/>
    </source>
</evidence>